<reference evidence="3" key="2">
    <citation type="submission" date="2018-05" db="EMBL/GenBank/DDBJ databases">
        <title>OpunRS2 (Oryza punctata Reference Sequence Version 2).</title>
        <authorList>
            <person name="Zhang J."/>
            <person name="Kudrna D."/>
            <person name="Lee S."/>
            <person name="Talag J."/>
            <person name="Welchert J."/>
            <person name="Wing R.A."/>
        </authorList>
    </citation>
    <scope>NUCLEOTIDE SEQUENCE [LARGE SCALE GENOMIC DNA]</scope>
</reference>
<name>A0A0E0LD48_ORYPU</name>
<evidence type="ECO:0000256" key="1">
    <source>
        <dbReference type="ARBA" id="ARBA00009995"/>
    </source>
</evidence>
<dbReference type="OMA" id="TDMFRRD"/>
<dbReference type="STRING" id="4537.A0A0E0LD48"/>
<dbReference type="CDD" id="cd03784">
    <property type="entry name" value="GT1_Gtf-like"/>
    <property type="match status" value="1"/>
</dbReference>
<dbReference type="PROSITE" id="PS00375">
    <property type="entry name" value="UDPGT"/>
    <property type="match status" value="1"/>
</dbReference>
<dbReference type="Proteomes" id="UP000026962">
    <property type="component" value="Chromosome 6"/>
</dbReference>
<dbReference type="EnsemblPlants" id="OPUNC06G18110.1">
    <property type="protein sequence ID" value="OPUNC06G18110.1"/>
    <property type="gene ID" value="OPUNC06G18110"/>
</dbReference>
<dbReference type="HOGENOM" id="CLU_001724_0_1_1"/>
<evidence type="ECO:0000256" key="2">
    <source>
        <dbReference type="ARBA" id="ARBA00022679"/>
    </source>
</evidence>
<keyword evidence="4" id="KW-1185">Reference proteome</keyword>
<dbReference type="FunFam" id="3.40.50.2000:FF:000135">
    <property type="entry name" value="Glycosyltransferase"/>
    <property type="match status" value="1"/>
</dbReference>
<accession>A0A0E0LD48</accession>
<dbReference type="InterPro" id="IPR002213">
    <property type="entry name" value="UDP_glucos_trans"/>
</dbReference>
<proteinExistence type="inferred from homology"/>
<reference evidence="3" key="1">
    <citation type="submission" date="2015-04" db="UniProtKB">
        <authorList>
            <consortium name="EnsemblPlants"/>
        </authorList>
    </citation>
    <scope>IDENTIFICATION</scope>
</reference>
<dbReference type="AlphaFoldDB" id="A0A0E0LD48"/>
<keyword evidence="2" id="KW-0808">Transferase</keyword>
<sequence length="612" mass="65855">MAMEKSSPPPAPAPHFLFVVSGIQGHINPARRLAARLTASAPGARVTFSTAVSAHRRLFPSLSSPDEEAVDDAGVAYVPHSDGYDDGYKPGVHARDSYMALTRAAGTESLSAIVADLAAKGRPVTCLVYTFLVVWVPAVARALGIPLAIYWIQPAAVFAVYYHYFHGHDEALASCANDPGRDAVVRLPGIPPLRSDELPSAVSIVSPEHKHYLLLNMLRNLFADLDELKPKVLVNTFDALEPDALRAVQDLEVVAVGPVVPDGEASLANTDMFRRDDASACMDWLDAKPARSVVYVSFGTLLSMSKRQEEEMRRGLEATGRPYLWVARKGVVDGGATLDSAPTADAAAAGDSGGEGDAQGIVVEWCDQMKVLSHPAVGCFVTHCGWNSTLESITRGVPMVAVPQWTDQPTVAWLVEACMGAGVRARLDGEGVVERGELQRCVELVMADGDGGVRAQADRWRERAAEAVAAGGSSERNLRAFASGAVTQSVCSSRCCHIIYKQFNNGTMGATFSPLIYPCGHVQPRDYLAINLTIPFIPYLREIWHYAIVAPASSSRAPAWPLPIPKLIVSLVATPHGSHLLVGGLSSYVRAIARSFRTYKRARRAVAHHRRG</sequence>
<dbReference type="GO" id="GO:0080043">
    <property type="term" value="F:quercetin 3-O-glucosyltransferase activity"/>
    <property type="evidence" value="ECO:0007669"/>
    <property type="project" value="TreeGrafter"/>
</dbReference>
<dbReference type="Pfam" id="PF00201">
    <property type="entry name" value="UDPGT"/>
    <property type="match status" value="1"/>
</dbReference>
<dbReference type="PANTHER" id="PTHR11926">
    <property type="entry name" value="GLUCOSYL/GLUCURONOSYL TRANSFERASES"/>
    <property type="match status" value="1"/>
</dbReference>
<dbReference type="InterPro" id="IPR035595">
    <property type="entry name" value="UDP_glycos_trans_CS"/>
</dbReference>
<protein>
    <submittedName>
        <fullName evidence="3">Uncharacterized protein</fullName>
    </submittedName>
</protein>
<dbReference type="Gramene" id="OPUNC06G18110.1">
    <property type="protein sequence ID" value="OPUNC06G18110.1"/>
    <property type="gene ID" value="OPUNC06G18110"/>
</dbReference>
<dbReference type="SUPFAM" id="SSF53756">
    <property type="entry name" value="UDP-Glycosyltransferase/glycogen phosphorylase"/>
    <property type="match status" value="1"/>
</dbReference>
<dbReference type="PANTHER" id="PTHR11926:SF1505">
    <property type="entry name" value="GLYCOSYLTRANSFERASE"/>
    <property type="match status" value="1"/>
</dbReference>
<dbReference type="GO" id="GO:0080044">
    <property type="term" value="F:quercetin 7-O-glucosyltransferase activity"/>
    <property type="evidence" value="ECO:0007669"/>
    <property type="project" value="TreeGrafter"/>
</dbReference>
<dbReference type="FunFam" id="3.40.50.2000:FF:000060">
    <property type="entry name" value="Glycosyltransferase"/>
    <property type="match status" value="1"/>
</dbReference>
<organism evidence="3">
    <name type="scientific">Oryza punctata</name>
    <name type="common">Red rice</name>
    <dbReference type="NCBI Taxonomy" id="4537"/>
    <lineage>
        <taxon>Eukaryota</taxon>
        <taxon>Viridiplantae</taxon>
        <taxon>Streptophyta</taxon>
        <taxon>Embryophyta</taxon>
        <taxon>Tracheophyta</taxon>
        <taxon>Spermatophyta</taxon>
        <taxon>Magnoliopsida</taxon>
        <taxon>Liliopsida</taxon>
        <taxon>Poales</taxon>
        <taxon>Poaceae</taxon>
        <taxon>BOP clade</taxon>
        <taxon>Oryzoideae</taxon>
        <taxon>Oryzeae</taxon>
        <taxon>Oryzinae</taxon>
        <taxon>Oryza</taxon>
    </lineage>
</organism>
<comment type="similarity">
    <text evidence="1">Belongs to the UDP-glycosyltransferase family.</text>
</comment>
<evidence type="ECO:0000313" key="4">
    <source>
        <dbReference type="Proteomes" id="UP000026962"/>
    </source>
</evidence>
<evidence type="ECO:0000313" key="3">
    <source>
        <dbReference type="EnsemblPlants" id="OPUNC06G18110.1"/>
    </source>
</evidence>
<dbReference type="eggNOG" id="KOG1192">
    <property type="taxonomic scope" value="Eukaryota"/>
</dbReference>
<dbReference type="Gene3D" id="3.40.50.2000">
    <property type="entry name" value="Glycogen Phosphorylase B"/>
    <property type="match status" value="2"/>
</dbReference>